<organism evidence="1 2">
    <name type="scientific">Ziziphus jujuba var. spinosa</name>
    <dbReference type="NCBI Taxonomy" id="714518"/>
    <lineage>
        <taxon>Eukaryota</taxon>
        <taxon>Viridiplantae</taxon>
        <taxon>Streptophyta</taxon>
        <taxon>Embryophyta</taxon>
        <taxon>Tracheophyta</taxon>
        <taxon>Spermatophyta</taxon>
        <taxon>Magnoliopsida</taxon>
        <taxon>eudicotyledons</taxon>
        <taxon>Gunneridae</taxon>
        <taxon>Pentapetalae</taxon>
        <taxon>rosids</taxon>
        <taxon>fabids</taxon>
        <taxon>Rosales</taxon>
        <taxon>Rhamnaceae</taxon>
        <taxon>Paliureae</taxon>
        <taxon>Ziziphus</taxon>
    </lineage>
</organism>
<comment type="caution">
    <text evidence="1">The sequence shown here is derived from an EMBL/GenBank/DDBJ whole genome shotgun (WGS) entry which is preliminary data.</text>
</comment>
<name>A0A978VDG4_ZIZJJ</name>
<dbReference type="Proteomes" id="UP000813462">
    <property type="component" value="Unassembled WGS sequence"/>
</dbReference>
<evidence type="ECO:0000313" key="1">
    <source>
        <dbReference type="EMBL" id="KAH7528403.1"/>
    </source>
</evidence>
<evidence type="ECO:0000313" key="2">
    <source>
        <dbReference type="Proteomes" id="UP000813462"/>
    </source>
</evidence>
<dbReference type="AlphaFoldDB" id="A0A978VDG4"/>
<sequence>MFPGFMTQYPWSTTTIPTSVLLPSQWPQPHSDELLLAMEESDFEEKAYGLTYVDRTLIVKIGFSSENTVELL</sequence>
<accession>A0A978VDG4</accession>
<reference evidence="1" key="1">
    <citation type="journal article" date="2021" name="Front. Plant Sci.">
        <title>Chromosome-Scale Genome Assembly for Chinese Sour Jujube and Insights Into Its Genome Evolution and Domestication Signature.</title>
        <authorList>
            <person name="Shen L.-Y."/>
            <person name="Luo H."/>
            <person name="Wang X.-L."/>
            <person name="Wang X.-M."/>
            <person name="Qiu X.-J."/>
            <person name="Liu H."/>
            <person name="Zhou S.-S."/>
            <person name="Jia K.-H."/>
            <person name="Nie S."/>
            <person name="Bao Y.-T."/>
            <person name="Zhang R.-G."/>
            <person name="Yun Q.-Z."/>
            <person name="Chai Y.-H."/>
            <person name="Lu J.-Y."/>
            <person name="Li Y."/>
            <person name="Zhao S.-W."/>
            <person name="Mao J.-F."/>
            <person name="Jia S.-G."/>
            <person name="Mao Y.-M."/>
        </authorList>
    </citation>
    <scope>NUCLEOTIDE SEQUENCE</scope>
    <source>
        <strain evidence="1">AT0</strain>
        <tissue evidence="1">Leaf</tissue>
    </source>
</reference>
<gene>
    <name evidence="1" type="ORF">FEM48_Zijuj05G0068600</name>
</gene>
<dbReference type="PANTHER" id="PTHR37771">
    <property type="entry name" value="OS02G0593400 PROTEIN"/>
    <property type="match status" value="1"/>
</dbReference>
<dbReference type="EMBL" id="JAEACU010000005">
    <property type="protein sequence ID" value="KAH7528403.1"/>
    <property type="molecule type" value="Genomic_DNA"/>
</dbReference>
<protein>
    <submittedName>
        <fullName evidence="1">Uncharacterized protein</fullName>
    </submittedName>
</protein>
<proteinExistence type="predicted"/>
<dbReference type="PANTHER" id="PTHR37771:SF2">
    <property type="entry name" value="OS02G0593400 PROTEIN"/>
    <property type="match status" value="1"/>
</dbReference>